<gene>
    <name evidence="10" type="primary">LOC115229000</name>
</gene>
<dbReference type="RefSeq" id="XP_029655291.2">
    <property type="nucleotide sequence ID" value="XM_029799431.2"/>
</dbReference>
<dbReference type="InterPro" id="IPR011545">
    <property type="entry name" value="DEAD/DEAH_box_helicase_dom"/>
</dbReference>
<evidence type="ECO:0000313" key="10">
    <source>
        <dbReference type="RefSeq" id="XP_029655291.2"/>
    </source>
</evidence>
<dbReference type="GO" id="GO:0016787">
    <property type="term" value="F:hydrolase activity"/>
    <property type="evidence" value="ECO:0007669"/>
    <property type="project" value="UniProtKB-KW"/>
</dbReference>
<dbReference type="PANTHER" id="PTHR47960">
    <property type="entry name" value="DEAD-BOX ATP-DEPENDENT RNA HELICASE 50"/>
    <property type="match status" value="1"/>
</dbReference>
<proteinExistence type="predicted"/>
<evidence type="ECO:0000256" key="3">
    <source>
        <dbReference type="ARBA" id="ARBA00022801"/>
    </source>
</evidence>
<keyword evidence="5" id="KW-0067">ATP-binding</keyword>
<evidence type="ECO:0000256" key="6">
    <source>
        <dbReference type="PROSITE-ProRule" id="PRU00552"/>
    </source>
</evidence>
<dbReference type="KEGG" id="osn:115229000"/>
<dbReference type="GO" id="GO:0005524">
    <property type="term" value="F:ATP binding"/>
    <property type="evidence" value="ECO:0007669"/>
    <property type="project" value="UniProtKB-KW"/>
</dbReference>
<name>A0A6P7U319_9MOLL</name>
<evidence type="ECO:0000259" key="7">
    <source>
        <dbReference type="PROSITE" id="PS51192"/>
    </source>
</evidence>
<dbReference type="GO" id="GO:0003724">
    <property type="term" value="F:RNA helicase activity"/>
    <property type="evidence" value="ECO:0007669"/>
    <property type="project" value="UniProtKB-EC"/>
</dbReference>
<keyword evidence="3" id="KW-0378">Hydrolase</keyword>
<keyword evidence="9" id="KW-1185">Reference proteome</keyword>
<dbReference type="SUPFAM" id="SSF52540">
    <property type="entry name" value="P-loop containing nucleoside triphosphate hydrolases"/>
    <property type="match status" value="1"/>
</dbReference>
<sequence>MSQTNEFENAETELIFTTSKDITIYENFQDMGLKMEILRGIFSSGFERPSQIQQRAIVPCYNGRDCVIQAQSGTGKTATFSIAAVQRVFCAYQENPVHKCRAIVLSPTRELATQSYNVLVDLSKHCQVHQLTHF</sequence>
<dbReference type="InterPro" id="IPR027417">
    <property type="entry name" value="P-loop_NTPase"/>
</dbReference>
<keyword evidence="4" id="KW-0347">Helicase</keyword>
<evidence type="ECO:0000256" key="4">
    <source>
        <dbReference type="ARBA" id="ARBA00022806"/>
    </source>
</evidence>
<dbReference type="Proteomes" id="UP000515154">
    <property type="component" value="Unplaced"/>
</dbReference>
<feature type="domain" description="DEAD-box RNA helicase Q" evidence="8">
    <location>
        <begin position="26"/>
        <end position="54"/>
    </location>
</feature>
<evidence type="ECO:0000256" key="1">
    <source>
        <dbReference type="ARBA" id="ARBA00012552"/>
    </source>
</evidence>
<dbReference type="InterPro" id="IPR014014">
    <property type="entry name" value="RNA_helicase_DEAD_Q_motif"/>
</dbReference>
<evidence type="ECO:0000256" key="5">
    <source>
        <dbReference type="ARBA" id="ARBA00022840"/>
    </source>
</evidence>
<protein>
    <recommendedName>
        <fullName evidence="1">RNA helicase</fullName>
        <ecNumber evidence="1">3.6.4.13</ecNumber>
    </recommendedName>
</protein>
<evidence type="ECO:0000259" key="8">
    <source>
        <dbReference type="PROSITE" id="PS51195"/>
    </source>
</evidence>
<feature type="short sequence motif" description="Q motif" evidence="6">
    <location>
        <begin position="26"/>
        <end position="54"/>
    </location>
</feature>
<dbReference type="EC" id="3.6.4.13" evidence="1"/>
<feature type="domain" description="Helicase ATP-binding" evidence="7">
    <location>
        <begin position="57"/>
        <end position="134"/>
    </location>
</feature>
<dbReference type="Pfam" id="PF00270">
    <property type="entry name" value="DEAD"/>
    <property type="match status" value="1"/>
</dbReference>
<accession>A0A6P7U319</accession>
<dbReference type="Gene3D" id="3.40.50.300">
    <property type="entry name" value="P-loop containing nucleotide triphosphate hydrolases"/>
    <property type="match status" value="1"/>
</dbReference>
<dbReference type="PROSITE" id="PS51192">
    <property type="entry name" value="HELICASE_ATP_BIND_1"/>
    <property type="match status" value="1"/>
</dbReference>
<dbReference type="AlphaFoldDB" id="A0A6P7U319"/>
<reference evidence="10" key="1">
    <citation type="submission" date="2025-08" db="UniProtKB">
        <authorList>
            <consortium name="RefSeq"/>
        </authorList>
    </citation>
    <scope>IDENTIFICATION</scope>
</reference>
<evidence type="ECO:0000256" key="2">
    <source>
        <dbReference type="ARBA" id="ARBA00022741"/>
    </source>
</evidence>
<dbReference type="PROSITE" id="PS51195">
    <property type="entry name" value="Q_MOTIF"/>
    <property type="match status" value="1"/>
</dbReference>
<organism evidence="9 10">
    <name type="scientific">Octopus sinensis</name>
    <name type="common">East Asian common octopus</name>
    <dbReference type="NCBI Taxonomy" id="2607531"/>
    <lineage>
        <taxon>Eukaryota</taxon>
        <taxon>Metazoa</taxon>
        <taxon>Spiralia</taxon>
        <taxon>Lophotrochozoa</taxon>
        <taxon>Mollusca</taxon>
        <taxon>Cephalopoda</taxon>
        <taxon>Coleoidea</taxon>
        <taxon>Octopodiformes</taxon>
        <taxon>Octopoda</taxon>
        <taxon>Incirrata</taxon>
        <taxon>Octopodidae</taxon>
        <taxon>Octopus</taxon>
    </lineage>
</organism>
<keyword evidence="2" id="KW-0547">Nucleotide-binding</keyword>
<evidence type="ECO:0000313" key="9">
    <source>
        <dbReference type="Proteomes" id="UP000515154"/>
    </source>
</evidence>
<dbReference type="InterPro" id="IPR014001">
    <property type="entry name" value="Helicase_ATP-bd"/>
</dbReference>
<dbReference type="GO" id="GO:0003676">
    <property type="term" value="F:nucleic acid binding"/>
    <property type="evidence" value="ECO:0007669"/>
    <property type="project" value="InterPro"/>
</dbReference>